<feature type="region of interest" description="Disordered" evidence="1">
    <location>
        <begin position="454"/>
        <end position="477"/>
    </location>
</feature>
<feature type="region of interest" description="Disordered" evidence="1">
    <location>
        <begin position="502"/>
        <end position="542"/>
    </location>
</feature>
<organism evidence="2 3">
    <name type="scientific">Pannonibacter tanglangensis</name>
    <dbReference type="NCBI Taxonomy" id="2750084"/>
    <lineage>
        <taxon>Bacteria</taxon>
        <taxon>Pseudomonadati</taxon>
        <taxon>Pseudomonadota</taxon>
        <taxon>Alphaproteobacteria</taxon>
        <taxon>Hyphomicrobiales</taxon>
        <taxon>Stappiaceae</taxon>
        <taxon>Pannonibacter</taxon>
    </lineage>
</organism>
<protein>
    <submittedName>
        <fullName evidence="2">Phage portal protein</fullName>
    </submittedName>
</protein>
<dbReference type="InterPro" id="IPR006429">
    <property type="entry name" value="Phage_lambda_portal"/>
</dbReference>
<reference evidence="2 3" key="1">
    <citation type="submission" date="2020-01" db="EMBL/GenBank/DDBJ databases">
        <authorList>
            <person name="Peng S.Y."/>
            <person name="Li J."/>
            <person name="Wang M."/>
            <person name="Wang L."/>
            <person name="Wang C.Q."/>
            <person name="Wang J.R."/>
        </authorList>
    </citation>
    <scope>NUCLEOTIDE SEQUENCE [LARGE SCALE GENOMIC DNA]</scope>
    <source>
        <strain evidence="2 3">XCT-34</strain>
    </source>
</reference>
<sequence>MTKRRRGKAAVAAGRVAPVAAPRTQARYLRDTDSGIIDARGVSLSESRDEIRRSWRRAAAIAADLIHNSGRLKGAVDQVIADTVGVELQLNPQPDLGKFGYSPEQAAEWRRLVKVEWKRFAWSPAEVDLRGKFSLPQLVDTALRAYIVYGEVTGLLEYMEQGERSRYGIRTGTKLNLFPASRLLNETNEVEQLYQGVWHDGNGRPIGYLLEERLRGVLRRERYPSRDSSGRQVFLHVFDPVEATDVRGISLLAAAIRKHLQHEKLDDVTLQTATLQTIFAAVLTSASPSTEAFEAIDALRSTAPAAADEFGAALSGYMLGSLDRAADSKLSVSADPTISHLAPGESFDIKTAGTPGGQYLPFSAALSRDMARAIGVTYGSLTMDHSNATYSSVRMEVSTLWPVVMRRRERIAAPICQAVYEQWLDEMIGTGRIPFKGGYRAFLRDPAAVSWAQWQGPAKPTADDGKSAKASTERLSNGTSSIAIECAELGLDADEIFEQRRAEHEQYRAAGMRSPYDPHPGAGGDSETVAEDADEQDRRRAR</sequence>
<dbReference type="Pfam" id="PF05136">
    <property type="entry name" value="Phage_portal_2"/>
    <property type="match status" value="1"/>
</dbReference>
<accession>A0ABW9ZD75</accession>
<dbReference type="Proteomes" id="UP000541347">
    <property type="component" value="Unassembled WGS sequence"/>
</dbReference>
<evidence type="ECO:0000313" key="3">
    <source>
        <dbReference type="Proteomes" id="UP000541347"/>
    </source>
</evidence>
<dbReference type="RefSeq" id="WP_161674043.1">
    <property type="nucleotide sequence ID" value="NZ_JAABLP010000001.1"/>
</dbReference>
<evidence type="ECO:0000313" key="2">
    <source>
        <dbReference type="EMBL" id="NBN62794.1"/>
    </source>
</evidence>
<name>A0ABW9ZD75_9HYPH</name>
<proteinExistence type="predicted"/>
<gene>
    <name evidence="2" type="ORF">GWI71_03785</name>
</gene>
<dbReference type="EMBL" id="JAABLP010000001">
    <property type="protein sequence ID" value="NBN62794.1"/>
    <property type="molecule type" value="Genomic_DNA"/>
</dbReference>
<comment type="caution">
    <text evidence="2">The sequence shown here is derived from an EMBL/GenBank/DDBJ whole genome shotgun (WGS) entry which is preliminary data.</text>
</comment>
<evidence type="ECO:0000256" key="1">
    <source>
        <dbReference type="SAM" id="MobiDB-lite"/>
    </source>
</evidence>
<keyword evidence="3" id="KW-1185">Reference proteome</keyword>